<dbReference type="Proteomes" id="UP001065549">
    <property type="component" value="Unassembled WGS sequence"/>
</dbReference>
<feature type="domain" description="Peptidase M28" evidence="21">
    <location>
        <begin position="246"/>
        <end position="440"/>
    </location>
</feature>
<name>A0A9J6QWX6_9FIRM</name>
<dbReference type="InterPro" id="IPR046450">
    <property type="entry name" value="PA_dom_sf"/>
</dbReference>
<keyword evidence="23" id="KW-1185">Reference proteome</keyword>
<dbReference type="GO" id="GO:0006508">
    <property type="term" value="P:proteolysis"/>
    <property type="evidence" value="ECO:0007669"/>
    <property type="project" value="UniProtKB-KW"/>
</dbReference>
<dbReference type="GO" id="GO:0005576">
    <property type="term" value="C:extracellular region"/>
    <property type="evidence" value="ECO:0007669"/>
    <property type="project" value="UniProtKB-SubCell"/>
</dbReference>
<gene>
    <name evidence="22" type="ORF">OBO34_16745</name>
</gene>
<evidence type="ECO:0000256" key="17">
    <source>
        <dbReference type="ARBA" id="ARBA00023180"/>
    </source>
</evidence>
<dbReference type="GO" id="GO:0070573">
    <property type="term" value="F:metallodipeptidase activity"/>
    <property type="evidence" value="ECO:0007669"/>
    <property type="project" value="InterPro"/>
</dbReference>
<keyword evidence="9" id="KW-0479">Metal-binding</keyword>
<dbReference type="InterPro" id="IPR007484">
    <property type="entry name" value="Peptidase_M28"/>
</dbReference>
<dbReference type="AlphaFoldDB" id="A0A9J6QWX6"/>
<evidence type="ECO:0000256" key="12">
    <source>
        <dbReference type="ARBA" id="ARBA00022824"/>
    </source>
</evidence>
<keyword evidence="18" id="KW-0458">Lysosome</keyword>
<evidence type="ECO:0000256" key="8">
    <source>
        <dbReference type="ARBA" id="ARBA00022670"/>
    </source>
</evidence>
<proteinExistence type="predicted"/>
<evidence type="ECO:0000256" key="10">
    <source>
        <dbReference type="ARBA" id="ARBA00022729"/>
    </source>
</evidence>
<keyword evidence="16" id="KW-0865">Zymogen</keyword>
<dbReference type="PANTHER" id="PTHR12053:SF3">
    <property type="entry name" value="CARBOXYPEPTIDASE Q"/>
    <property type="match status" value="1"/>
</dbReference>
<evidence type="ECO:0000259" key="21">
    <source>
        <dbReference type="Pfam" id="PF04389"/>
    </source>
</evidence>
<evidence type="ECO:0000256" key="13">
    <source>
        <dbReference type="ARBA" id="ARBA00022833"/>
    </source>
</evidence>
<evidence type="ECO:0000256" key="7">
    <source>
        <dbReference type="ARBA" id="ARBA00022645"/>
    </source>
</evidence>
<keyword evidence="13" id="KW-0862">Zinc</keyword>
<keyword evidence="11" id="KW-0378">Hydrolase</keyword>
<dbReference type="GO" id="GO:0046872">
    <property type="term" value="F:metal ion binding"/>
    <property type="evidence" value="ECO:0007669"/>
    <property type="project" value="UniProtKB-KW"/>
</dbReference>
<dbReference type="SUPFAM" id="SSF52025">
    <property type="entry name" value="PA domain"/>
    <property type="match status" value="1"/>
</dbReference>
<reference evidence="22" key="1">
    <citation type="submission" date="2022-09" db="EMBL/GenBank/DDBJ databases">
        <title>Culturomic study of gut microbiota in children with autism spectrum disorder.</title>
        <authorList>
            <person name="Efimov B.A."/>
            <person name="Chaplin A.V."/>
            <person name="Sokolova S.R."/>
            <person name="Pikina A.P."/>
            <person name="Korzhanova M."/>
            <person name="Belova V."/>
            <person name="Korostin D."/>
        </authorList>
    </citation>
    <scope>NUCLEOTIDE SEQUENCE</scope>
    <source>
        <strain evidence="22">ASD5510</strain>
    </source>
</reference>
<dbReference type="EMBL" id="JAOSHN010000007">
    <property type="protein sequence ID" value="MCU7379990.1"/>
    <property type="molecule type" value="Genomic_DNA"/>
</dbReference>
<evidence type="ECO:0000256" key="14">
    <source>
        <dbReference type="ARBA" id="ARBA00023034"/>
    </source>
</evidence>
<evidence type="ECO:0000256" key="5">
    <source>
        <dbReference type="ARBA" id="ARBA00014116"/>
    </source>
</evidence>
<keyword evidence="15" id="KW-0482">Metalloprotease</keyword>
<keyword evidence="8" id="KW-0645">Protease</keyword>
<dbReference type="PANTHER" id="PTHR12053">
    <property type="entry name" value="PROTEASE FAMILY M28 PLASMA GLUTAMATE CARBOXYPEPTIDASE-RELATED"/>
    <property type="match status" value="1"/>
</dbReference>
<dbReference type="RefSeq" id="WP_253019566.1">
    <property type="nucleotide sequence ID" value="NZ_JAOSHN010000007.1"/>
</dbReference>
<dbReference type="Gene3D" id="3.50.30.30">
    <property type="match status" value="1"/>
</dbReference>
<evidence type="ECO:0000256" key="16">
    <source>
        <dbReference type="ARBA" id="ARBA00023145"/>
    </source>
</evidence>
<keyword evidence="6" id="KW-0964">Secreted</keyword>
<evidence type="ECO:0000256" key="3">
    <source>
        <dbReference type="ARBA" id="ARBA00004555"/>
    </source>
</evidence>
<organism evidence="22 23">
    <name type="scientific">Hominibacterium faecale</name>
    <dbReference type="NCBI Taxonomy" id="2839743"/>
    <lineage>
        <taxon>Bacteria</taxon>
        <taxon>Bacillati</taxon>
        <taxon>Bacillota</taxon>
        <taxon>Clostridia</taxon>
        <taxon>Peptostreptococcales</taxon>
        <taxon>Anaerovoracaceae</taxon>
        <taxon>Hominibacterium</taxon>
    </lineage>
</organism>
<keyword evidence="14" id="KW-0333">Golgi apparatus</keyword>
<evidence type="ECO:0000313" key="23">
    <source>
        <dbReference type="Proteomes" id="UP001065549"/>
    </source>
</evidence>
<evidence type="ECO:0000256" key="20">
    <source>
        <dbReference type="ARBA" id="ARBA00033328"/>
    </source>
</evidence>
<dbReference type="SUPFAM" id="SSF53187">
    <property type="entry name" value="Zn-dependent exopeptidases"/>
    <property type="match status" value="1"/>
</dbReference>
<accession>A0A9J6QWX6</accession>
<evidence type="ECO:0000256" key="9">
    <source>
        <dbReference type="ARBA" id="ARBA00022723"/>
    </source>
</evidence>
<evidence type="ECO:0000256" key="4">
    <source>
        <dbReference type="ARBA" id="ARBA00004613"/>
    </source>
</evidence>
<evidence type="ECO:0000313" key="22">
    <source>
        <dbReference type="EMBL" id="MCU7379990.1"/>
    </source>
</evidence>
<comment type="subcellular location">
    <subcellularLocation>
        <location evidence="1">Endoplasmic reticulum</location>
    </subcellularLocation>
    <subcellularLocation>
        <location evidence="3">Golgi apparatus</location>
    </subcellularLocation>
    <subcellularLocation>
        <location evidence="2">Lysosome</location>
    </subcellularLocation>
    <subcellularLocation>
        <location evidence="4">Secreted</location>
    </subcellularLocation>
</comment>
<dbReference type="GO" id="GO:0004180">
    <property type="term" value="F:carboxypeptidase activity"/>
    <property type="evidence" value="ECO:0007669"/>
    <property type="project" value="UniProtKB-KW"/>
</dbReference>
<evidence type="ECO:0000256" key="18">
    <source>
        <dbReference type="ARBA" id="ARBA00023228"/>
    </source>
</evidence>
<dbReference type="InterPro" id="IPR039866">
    <property type="entry name" value="CPQ"/>
</dbReference>
<evidence type="ECO:0000256" key="2">
    <source>
        <dbReference type="ARBA" id="ARBA00004371"/>
    </source>
</evidence>
<keyword evidence="17" id="KW-0325">Glycoprotein</keyword>
<evidence type="ECO:0000256" key="19">
    <source>
        <dbReference type="ARBA" id="ARBA00025833"/>
    </source>
</evidence>
<comment type="caution">
    <text evidence="22">The sequence shown here is derived from an EMBL/GenBank/DDBJ whole genome shotgun (WGS) entry which is preliminary data.</text>
</comment>
<evidence type="ECO:0000256" key="11">
    <source>
        <dbReference type="ARBA" id="ARBA00022801"/>
    </source>
</evidence>
<evidence type="ECO:0000256" key="15">
    <source>
        <dbReference type="ARBA" id="ARBA00023049"/>
    </source>
</evidence>
<keyword evidence="12" id="KW-0256">Endoplasmic reticulum</keyword>
<keyword evidence="7" id="KW-0121">Carboxypeptidase</keyword>
<comment type="subunit">
    <text evidence="19">Homodimer. The monomeric form is inactive while the homodimer is active.</text>
</comment>
<evidence type="ECO:0000256" key="6">
    <source>
        <dbReference type="ARBA" id="ARBA00022525"/>
    </source>
</evidence>
<evidence type="ECO:0000256" key="1">
    <source>
        <dbReference type="ARBA" id="ARBA00004240"/>
    </source>
</evidence>
<protein>
    <recommendedName>
        <fullName evidence="5">Carboxypeptidase Q</fullName>
    </recommendedName>
    <alternativeName>
        <fullName evidence="20">Plasma glutamate carboxypeptidase</fullName>
    </alternativeName>
</protein>
<keyword evidence="10" id="KW-0732">Signal</keyword>
<dbReference type="Gene3D" id="3.40.630.10">
    <property type="entry name" value="Zn peptidases"/>
    <property type="match status" value="1"/>
</dbReference>
<sequence length="693" mass="77425">MDKNAFYETSRMLCCQGYGRSIVETLLSYTSSPIGFRLGGTEAEHKTSKFIADELKEAGLKNIKLEEIPVDAFELKGARIRIDGSPGSDGKRIPKRLLTASQFAGFQGTAGEIRAQAVYVGRGFKDDYEAISKEPDFFKDKIVVLDGSFDTVWVGWQSAEATVRGAVAAIYTTCPENKEGTYLTYAPDMLIGADGENNFEDIPAVFISRQDGAWLKDQLKDSPETSIALESKVQVTLAKEGGIGYNVIAEIPGKRSDKVILLAAHQDAHLKSAADDTGAAATVMTIAKAMIMSGYEPEATIRLLFTSSEEYGKINTVYDWQHGAVEAMIAHPEWRDETVIVLNYEVMPEKGAVTMFRGVPEVMTLVEKCAEGMKGEHYPAAVQTLEMLISIADEWTFCAHGIPCLSVTSMREDYLGRYHTNYDCVENLDYKAMGQIANASFDLITAFDEGLIDFSLERRVADFDAWYSDPATSSLEKEVQMGMSKEEFEKIDVEPLLVEKVDQALTAWTASVEKFNTAKGDMANITEANHKLIQYNKHVLSSCIASSVGQNTIYPYMQTQSDAAALKMAIEELDKDRPEKETVLAALDKVNLDLFGWVPLTKFINWFSLETCRRMFELYKPMEGTWGYYGKLSPMPDIYEEYIEVRDSQSPDYKKIKAAMIEHYQFLTKELALRLDKTAEDMKKAAKLLDDIR</sequence>
<dbReference type="Pfam" id="PF04389">
    <property type="entry name" value="Peptidase_M28"/>
    <property type="match status" value="1"/>
</dbReference>
<dbReference type="GO" id="GO:0005764">
    <property type="term" value="C:lysosome"/>
    <property type="evidence" value="ECO:0007669"/>
    <property type="project" value="UniProtKB-SubCell"/>
</dbReference>